<organism evidence="2 3">
    <name type="scientific">Sedimenticola thiotaurini</name>
    <dbReference type="NCBI Taxonomy" id="1543721"/>
    <lineage>
        <taxon>Bacteria</taxon>
        <taxon>Pseudomonadati</taxon>
        <taxon>Pseudomonadota</taxon>
        <taxon>Gammaproteobacteria</taxon>
        <taxon>Chromatiales</taxon>
        <taxon>Sedimenticolaceae</taxon>
        <taxon>Sedimenticola</taxon>
    </lineage>
</organism>
<dbReference type="NCBIfam" id="TIGR00004">
    <property type="entry name" value="Rid family detoxifying hydrolase"/>
    <property type="match status" value="1"/>
</dbReference>
<dbReference type="SUPFAM" id="SSF55298">
    <property type="entry name" value="YjgF-like"/>
    <property type="match status" value="1"/>
</dbReference>
<dbReference type="InterPro" id="IPR019897">
    <property type="entry name" value="RidA_CS"/>
</dbReference>
<dbReference type="InterPro" id="IPR035959">
    <property type="entry name" value="RutC-like_sf"/>
</dbReference>
<dbReference type="InterPro" id="IPR006175">
    <property type="entry name" value="YjgF/YER057c/UK114"/>
</dbReference>
<dbReference type="PANTHER" id="PTHR11803:SF58">
    <property type="entry name" value="PROTEIN HMF1-RELATED"/>
    <property type="match status" value="1"/>
</dbReference>
<dbReference type="Pfam" id="PF01042">
    <property type="entry name" value="Ribonuc_L-PSP"/>
    <property type="match status" value="1"/>
</dbReference>
<dbReference type="Gene3D" id="3.30.1330.40">
    <property type="entry name" value="RutC-like"/>
    <property type="match status" value="1"/>
</dbReference>
<dbReference type="FunFam" id="3.30.1330.40:FF:000001">
    <property type="entry name" value="L-PSP family endoribonuclease"/>
    <property type="match status" value="1"/>
</dbReference>
<gene>
    <name evidence="2" type="ORF">FHK82_08040</name>
</gene>
<accession>A0A558D3P7</accession>
<dbReference type="PROSITE" id="PS01094">
    <property type="entry name" value="UPF0076"/>
    <property type="match status" value="1"/>
</dbReference>
<name>A0A558D3P7_9GAMM</name>
<comment type="caution">
    <text evidence="2">The sequence shown here is derived from an EMBL/GenBank/DDBJ whole genome shotgun (WGS) entry which is preliminary data.</text>
</comment>
<dbReference type="InterPro" id="IPR006056">
    <property type="entry name" value="RidA"/>
</dbReference>
<dbReference type="EMBL" id="VMRY01000032">
    <property type="protein sequence ID" value="TVT55638.1"/>
    <property type="molecule type" value="Genomic_DNA"/>
</dbReference>
<reference evidence="2 3" key="1">
    <citation type="submission" date="2019-07" db="EMBL/GenBank/DDBJ databases">
        <title>The pathways for chlorine oxyanion respiration interact through the shared metabolite chlorate.</title>
        <authorList>
            <person name="Barnum T.P."/>
            <person name="Cheng Y."/>
            <person name="Hill K.A."/>
            <person name="Lucas L.N."/>
            <person name="Carlson H.K."/>
            <person name="Coates J.D."/>
        </authorList>
    </citation>
    <scope>NUCLEOTIDE SEQUENCE [LARGE SCALE GENOMIC DNA]</scope>
    <source>
        <strain evidence="2">BK-3</strain>
    </source>
</reference>
<dbReference type="PANTHER" id="PTHR11803">
    <property type="entry name" value="2-IMINOBUTANOATE/2-IMINOPROPANOATE DEAMINASE RIDA"/>
    <property type="match status" value="1"/>
</dbReference>
<comment type="similarity">
    <text evidence="1">Belongs to the RutC family.</text>
</comment>
<evidence type="ECO:0000256" key="1">
    <source>
        <dbReference type="ARBA" id="ARBA00010552"/>
    </source>
</evidence>
<evidence type="ECO:0000313" key="2">
    <source>
        <dbReference type="EMBL" id="TVT55638.1"/>
    </source>
</evidence>
<evidence type="ECO:0000313" key="3">
    <source>
        <dbReference type="Proteomes" id="UP000317355"/>
    </source>
</evidence>
<dbReference type="GO" id="GO:0005829">
    <property type="term" value="C:cytosol"/>
    <property type="evidence" value="ECO:0007669"/>
    <property type="project" value="TreeGrafter"/>
</dbReference>
<dbReference type="CDD" id="cd00448">
    <property type="entry name" value="YjgF_YER057c_UK114_family"/>
    <property type="match status" value="1"/>
</dbReference>
<dbReference type="Proteomes" id="UP000317355">
    <property type="component" value="Unassembled WGS sequence"/>
</dbReference>
<sequence>MKTIATKEAPTAIGPYCQAIHVDGFLFASGQIPLTAEGTLVEGDVQIQARQVFSNIHAVLSAAGGNLNNVVKATVFLQDLNDFALLNEVYAEAFGDHKPARSTVQVARLPMDAKVEIEVIAKI</sequence>
<proteinExistence type="inferred from homology"/>
<dbReference type="AlphaFoldDB" id="A0A558D3P7"/>
<dbReference type="GO" id="GO:0019239">
    <property type="term" value="F:deaminase activity"/>
    <property type="evidence" value="ECO:0007669"/>
    <property type="project" value="TreeGrafter"/>
</dbReference>
<protein>
    <submittedName>
        <fullName evidence="2">RidA family protein</fullName>
    </submittedName>
</protein>